<protein>
    <submittedName>
        <fullName evidence="10">Relaxin receptor 2-like 1</fullName>
    </submittedName>
</protein>
<dbReference type="PANTHER" id="PTHR24372">
    <property type="entry name" value="GLYCOPROTEIN HORMONE RECEPTOR"/>
    <property type="match status" value="1"/>
</dbReference>
<dbReference type="InterPro" id="IPR032675">
    <property type="entry name" value="LRR_dom_sf"/>
</dbReference>
<dbReference type="Gene3D" id="4.10.400.10">
    <property type="entry name" value="Low-density Lipoprotein Receptor"/>
    <property type="match status" value="1"/>
</dbReference>
<evidence type="ECO:0000256" key="6">
    <source>
        <dbReference type="ARBA" id="ARBA00023157"/>
    </source>
</evidence>
<dbReference type="InterPro" id="IPR001611">
    <property type="entry name" value="Leu-rich_rpt"/>
</dbReference>
<comment type="caution">
    <text evidence="9">Lacks conserved residue(s) required for the propagation of feature annotation.</text>
</comment>
<dbReference type="InterPro" id="IPR023415">
    <property type="entry name" value="LDLR_class-A_CS"/>
</dbReference>
<keyword evidence="7 10" id="KW-0675">Receptor</keyword>
<dbReference type="SUPFAM" id="SSF52058">
    <property type="entry name" value="L domain-like"/>
    <property type="match status" value="1"/>
</dbReference>
<evidence type="ECO:0000256" key="9">
    <source>
        <dbReference type="PROSITE-ProRule" id="PRU00124"/>
    </source>
</evidence>
<keyword evidence="8" id="KW-0807">Transducer</keyword>
<accession>A0A8J5MV79</accession>
<keyword evidence="5" id="KW-0297">G-protein coupled receptor</keyword>
<dbReference type="SMART" id="SM00369">
    <property type="entry name" value="LRR_TYP"/>
    <property type="match status" value="4"/>
</dbReference>
<name>A0A8J5MV79_HOMAM</name>
<dbReference type="PANTHER" id="PTHR24372:SF80">
    <property type="entry name" value="FI21465P1-RELATED"/>
    <property type="match status" value="1"/>
</dbReference>
<proteinExistence type="predicted"/>
<keyword evidence="6 9" id="KW-1015">Disulfide bond</keyword>
<sequence>MNEAVTMTTRAGWRWQGSLVTTVLILTASSLRYCFTAAAILREVSREGLCEVGWFTCGANGSLCVEQRFLCDQEEDCPAGEDELNCLDDKGDSGLTKEILDKPAISWEQRHKCNLKHYPEFCLCRMETRIHCKNINLTSVPQDIDVQVTSLLLGNNSISLTAESFTRYPSLTLLFLADNRLSTQEKGSLEGLRSTRTLRLLHLSHNTFSELDQLMTLVPGLKTLFLEDNLVEELTEHSLKGLSGLETLYLRHNKIKVIYSGAFQEQRRLLELNLGGNPLTMVEIGTLRRLSRLDSLRLEGAELTTDLLVNLSTGLTSYHLTPNVSHAYFKRFRYCGYLPHIPDCWPKSDAGTVTYVSIDEGMSTYPELVLEQEPIRVSSFEHLLVRVELRVTVWVVALATLVGNLTVLGGRVLSADDNKILSLFIRNLAGLLTPWDILLSEGLEKEKCAEKLIKRGA</sequence>
<keyword evidence="2" id="KW-1003">Cell membrane</keyword>
<reference evidence="10" key="1">
    <citation type="journal article" date="2021" name="Sci. Adv.">
        <title>The American lobster genome reveals insights on longevity, neural, and immune adaptations.</title>
        <authorList>
            <person name="Polinski J.M."/>
            <person name="Zimin A.V."/>
            <person name="Clark K.F."/>
            <person name="Kohn A.B."/>
            <person name="Sadowski N."/>
            <person name="Timp W."/>
            <person name="Ptitsyn A."/>
            <person name="Khanna P."/>
            <person name="Romanova D.Y."/>
            <person name="Williams P."/>
            <person name="Greenwood S.J."/>
            <person name="Moroz L.L."/>
            <person name="Walt D.R."/>
            <person name="Bodnar A.G."/>
        </authorList>
    </citation>
    <scope>NUCLEOTIDE SEQUENCE</scope>
    <source>
        <strain evidence="10">GMGI-L3</strain>
    </source>
</reference>
<evidence type="ECO:0000256" key="5">
    <source>
        <dbReference type="ARBA" id="ARBA00023040"/>
    </source>
</evidence>
<dbReference type="SUPFAM" id="SSF57424">
    <property type="entry name" value="LDL receptor-like module"/>
    <property type="match status" value="1"/>
</dbReference>
<dbReference type="GO" id="GO:0009755">
    <property type="term" value="P:hormone-mediated signaling pathway"/>
    <property type="evidence" value="ECO:0007669"/>
    <property type="project" value="TreeGrafter"/>
</dbReference>
<keyword evidence="11" id="KW-1185">Reference proteome</keyword>
<evidence type="ECO:0000256" key="1">
    <source>
        <dbReference type="ARBA" id="ARBA00004651"/>
    </source>
</evidence>
<evidence type="ECO:0000313" key="10">
    <source>
        <dbReference type="EMBL" id="KAG7164871.1"/>
    </source>
</evidence>
<evidence type="ECO:0000313" key="11">
    <source>
        <dbReference type="Proteomes" id="UP000747542"/>
    </source>
</evidence>
<keyword evidence="3" id="KW-0433">Leucine-rich repeat</keyword>
<feature type="disulfide bond" evidence="9">
    <location>
        <begin position="71"/>
        <end position="86"/>
    </location>
</feature>
<comment type="subcellular location">
    <subcellularLocation>
        <location evidence="1">Cell membrane</location>
        <topology evidence="1">Multi-pass membrane protein</topology>
    </subcellularLocation>
</comment>
<evidence type="ECO:0000256" key="8">
    <source>
        <dbReference type="ARBA" id="ARBA00023224"/>
    </source>
</evidence>
<dbReference type="GO" id="GO:0007189">
    <property type="term" value="P:adenylate cyclase-activating G protein-coupled receptor signaling pathway"/>
    <property type="evidence" value="ECO:0007669"/>
    <property type="project" value="TreeGrafter"/>
</dbReference>
<dbReference type="InterPro" id="IPR002172">
    <property type="entry name" value="LDrepeatLR_classA_rpt"/>
</dbReference>
<dbReference type="GO" id="GO:0005886">
    <property type="term" value="C:plasma membrane"/>
    <property type="evidence" value="ECO:0007669"/>
    <property type="project" value="UniProtKB-SubCell"/>
</dbReference>
<comment type="caution">
    <text evidence="10">The sequence shown here is derived from an EMBL/GenBank/DDBJ whole genome shotgun (WGS) entry which is preliminary data.</text>
</comment>
<keyword evidence="4" id="KW-0677">Repeat</keyword>
<dbReference type="Proteomes" id="UP000747542">
    <property type="component" value="Unassembled WGS sequence"/>
</dbReference>
<dbReference type="CDD" id="cd00112">
    <property type="entry name" value="LDLa"/>
    <property type="match status" value="1"/>
</dbReference>
<evidence type="ECO:0000256" key="7">
    <source>
        <dbReference type="ARBA" id="ARBA00023170"/>
    </source>
</evidence>
<dbReference type="InterPro" id="IPR003591">
    <property type="entry name" value="Leu-rich_rpt_typical-subtyp"/>
</dbReference>
<organism evidence="10 11">
    <name type="scientific">Homarus americanus</name>
    <name type="common">American lobster</name>
    <dbReference type="NCBI Taxonomy" id="6706"/>
    <lineage>
        <taxon>Eukaryota</taxon>
        <taxon>Metazoa</taxon>
        <taxon>Ecdysozoa</taxon>
        <taxon>Arthropoda</taxon>
        <taxon>Crustacea</taxon>
        <taxon>Multicrustacea</taxon>
        <taxon>Malacostraca</taxon>
        <taxon>Eumalacostraca</taxon>
        <taxon>Eucarida</taxon>
        <taxon>Decapoda</taxon>
        <taxon>Pleocyemata</taxon>
        <taxon>Astacidea</taxon>
        <taxon>Nephropoidea</taxon>
        <taxon>Nephropidae</taxon>
        <taxon>Homarus</taxon>
    </lineage>
</organism>
<dbReference type="GO" id="GO:0008528">
    <property type="term" value="F:G protein-coupled peptide receptor activity"/>
    <property type="evidence" value="ECO:0007669"/>
    <property type="project" value="TreeGrafter"/>
</dbReference>
<evidence type="ECO:0000256" key="3">
    <source>
        <dbReference type="ARBA" id="ARBA00022614"/>
    </source>
</evidence>
<dbReference type="InterPro" id="IPR036055">
    <property type="entry name" value="LDL_receptor-like_sf"/>
</dbReference>
<evidence type="ECO:0000256" key="2">
    <source>
        <dbReference type="ARBA" id="ARBA00022475"/>
    </source>
</evidence>
<gene>
    <name evidence="10" type="primary">Rxfp2-L1</name>
    <name evidence="10" type="ORF">Hamer_G017266</name>
</gene>
<dbReference type="Gene3D" id="3.80.10.10">
    <property type="entry name" value="Ribonuclease Inhibitor"/>
    <property type="match status" value="2"/>
</dbReference>
<dbReference type="PROSITE" id="PS01209">
    <property type="entry name" value="LDLRA_1"/>
    <property type="match status" value="1"/>
</dbReference>
<dbReference type="PROSITE" id="PS50068">
    <property type="entry name" value="LDLRA_2"/>
    <property type="match status" value="1"/>
</dbReference>
<dbReference type="SMART" id="SM00192">
    <property type="entry name" value="LDLa"/>
    <property type="match status" value="1"/>
</dbReference>
<dbReference type="EMBL" id="JAHLQT010024908">
    <property type="protein sequence ID" value="KAG7164871.1"/>
    <property type="molecule type" value="Genomic_DNA"/>
</dbReference>
<dbReference type="Pfam" id="PF00057">
    <property type="entry name" value="Ldl_recept_a"/>
    <property type="match status" value="1"/>
</dbReference>
<dbReference type="AlphaFoldDB" id="A0A8J5MV79"/>
<keyword evidence="2" id="KW-0472">Membrane</keyword>
<dbReference type="PROSITE" id="PS51450">
    <property type="entry name" value="LRR"/>
    <property type="match status" value="2"/>
</dbReference>
<evidence type="ECO:0000256" key="4">
    <source>
        <dbReference type="ARBA" id="ARBA00022737"/>
    </source>
</evidence>
<dbReference type="Pfam" id="PF13855">
    <property type="entry name" value="LRR_8"/>
    <property type="match status" value="1"/>
</dbReference>